<dbReference type="AlphaFoldDB" id="A0A834MCS6"/>
<name>A0A834MCS6_RHYFE</name>
<organism evidence="1 2">
    <name type="scientific">Rhynchophorus ferrugineus</name>
    <name type="common">Red palm weevil</name>
    <name type="synonym">Curculio ferrugineus</name>
    <dbReference type="NCBI Taxonomy" id="354439"/>
    <lineage>
        <taxon>Eukaryota</taxon>
        <taxon>Metazoa</taxon>
        <taxon>Ecdysozoa</taxon>
        <taxon>Arthropoda</taxon>
        <taxon>Hexapoda</taxon>
        <taxon>Insecta</taxon>
        <taxon>Pterygota</taxon>
        <taxon>Neoptera</taxon>
        <taxon>Endopterygota</taxon>
        <taxon>Coleoptera</taxon>
        <taxon>Polyphaga</taxon>
        <taxon>Cucujiformia</taxon>
        <taxon>Curculionidae</taxon>
        <taxon>Dryophthorinae</taxon>
        <taxon>Rhynchophorus</taxon>
    </lineage>
</organism>
<protein>
    <submittedName>
        <fullName evidence="1">Uncharacterized protein</fullName>
    </submittedName>
</protein>
<comment type="caution">
    <text evidence="1">The sequence shown here is derived from an EMBL/GenBank/DDBJ whole genome shotgun (WGS) entry which is preliminary data.</text>
</comment>
<evidence type="ECO:0000313" key="1">
    <source>
        <dbReference type="EMBL" id="KAF7275220.1"/>
    </source>
</evidence>
<sequence>MFGAYSKKIKWFEGKGLFAHPPAAPVSSRSMERPIHGPTTRSIRVRWRYARLADYAGGINHANDLLNDVGKIDLYGL</sequence>
<accession>A0A834MCS6</accession>
<keyword evidence="2" id="KW-1185">Reference proteome</keyword>
<evidence type="ECO:0000313" key="2">
    <source>
        <dbReference type="Proteomes" id="UP000625711"/>
    </source>
</evidence>
<dbReference type="EMBL" id="JAACXV010011043">
    <property type="protein sequence ID" value="KAF7275220.1"/>
    <property type="molecule type" value="Genomic_DNA"/>
</dbReference>
<gene>
    <name evidence="1" type="ORF">GWI33_012071</name>
</gene>
<proteinExistence type="predicted"/>
<reference evidence="1" key="1">
    <citation type="submission" date="2020-08" db="EMBL/GenBank/DDBJ databases">
        <title>Genome sequencing and assembly of the red palm weevil Rhynchophorus ferrugineus.</title>
        <authorList>
            <person name="Dias G.B."/>
            <person name="Bergman C.M."/>
            <person name="Manee M."/>
        </authorList>
    </citation>
    <scope>NUCLEOTIDE SEQUENCE</scope>
    <source>
        <strain evidence="1">AA-2017</strain>
        <tissue evidence="1">Whole larva</tissue>
    </source>
</reference>
<dbReference type="Proteomes" id="UP000625711">
    <property type="component" value="Unassembled WGS sequence"/>
</dbReference>